<evidence type="ECO:0000313" key="3">
    <source>
        <dbReference type="Proteomes" id="UP000679352"/>
    </source>
</evidence>
<dbReference type="GO" id="GO:0003700">
    <property type="term" value="F:DNA-binding transcription factor activity"/>
    <property type="evidence" value="ECO:0007669"/>
    <property type="project" value="InterPro"/>
</dbReference>
<dbReference type="KEGG" id="gfu:KM031_20680"/>
<name>A0A975S431_9RHOB</name>
<dbReference type="EMBL" id="CP076364">
    <property type="protein sequence ID" value="QWK92840.1"/>
    <property type="molecule type" value="Genomic_DNA"/>
</dbReference>
<dbReference type="SUPFAM" id="SSF48452">
    <property type="entry name" value="TPR-like"/>
    <property type="match status" value="1"/>
</dbReference>
<geneLocation type="plasmid" evidence="2 3">
    <name>p3</name>
</geneLocation>
<organism evidence="2 3">
    <name type="scientific">Gemmobacter fulvus</name>
    <dbReference type="NCBI Taxonomy" id="2840474"/>
    <lineage>
        <taxon>Bacteria</taxon>
        <taxon>Pseudomonadati</taxon>
        <taxon>Pseudomonadota</taxon>
        <taxon>Alphaproteobacteria</taxon>
        <taxon>Rhodobacterales</taxon>
        <taxon>Paracoccaceae</taxon>
        <taxon>Gemmobacter</taxon>
    </lineage>
</organism>
<dbReference type="GO" id="GO:0045893">
    <property type="term" value="P:positive regulation of DNA-templated transcription"/>
    <property type="evidence" value="ECO:0007669"/>
    <property type="project" value="InterPro"/>
</dbReference>
<dbReference type="Proteomes" id="UP000679352">
    <property type="component" value="Plasmid p3"/>
</dbReference>
<dbReference type="InterPro" id="IPR011990">
    <property type="entry name" value="TPR-like_helical_dom_sf"/>
</dbReference>
<dbReference type="AlphaFoldDB" id="A0A975S431"/>
<dbReference type="Gene3D" id="1.25.40.10">
    <property type="entry name" value="Tetratricopeptide repeat domain"/>
    <property type="match status" value="1"/>
</dbReference>
<dbReference type="InterPro" id="IPR046360">
    <property type="entry name" value="T-box_DNA-bd"/>
</dbReference>
<dbReference type="RefSeq" id="WP_215507618.1">
    <property type="nucleotide sequence ID" value="NZ_CP076364.1"/>
</dbReference>
<evidence type="ECO:0000259" key="1">
    <source>
        <dbReference type="PROSITE" id="PS50252"/>
    </source>
</evidence>
<protein>
    <recommendedName>
        <fullName evidence="1">T-box domain-containing protein</fullName>
    </recommendedName>
</protein>
<dbReference type="PROSITE" id="PS50252">
    <property type="entry name" value="TBOX_3"/>
    <property type="match status" value="1"/>
</dbReference>
<dbReference type="Pfam" id="PF18733">
    <property type="entry name" value="HEPN_LA2681"/>
    <property type="match status" value="1"/>
</dbReference>
<proteinExistence type="predicted"/>
<keyword evidence="3" id="KW-1185">Reference proteome</keyword>
<accession>A0A975S431</accession>
<evidence type="ECO:0000313" key="2">
    <source>
        <dbReference type="EMBL" id="QWK92840.1"/>
    </source>
</evidence>
<reference evidence="2" key="1">
    <citation type="submission" date="2021-06" db="EMBL/GenBank/DDBJ databases">
        <authorList>
            <person name="Lee C.-S."/>
            <person name="Jin L."/>
        </authorList>
    </citation>
    <scope>NUCLEOTIDE SEQUENCE</scope>
    <source>
        <strain evidence="2">Con5</strain>
        <plasmid evidence="2">p3</plasmid>
    </source>
</reference>
<gene>
    <name evidence="2" type="ORF">KM031_20680</name>
</gene>
<keyword evidence="2" id="KW-0614">Plasmid</keyword>
<feature type="domain" description="T-box" evidence="1">
    <location>
        <begin position="319"/>
        <end position="440"/>
    </location>
</feature>
<dbReference type="InterPro" id="IPR040826">
    <property type="entry name" value="HEPN_LA2681"/>
</dbReference>
<sequence length="527" mass="59840">MPTSAELENLRQRSIAKLNTDAALDHIAILIDTSLDAKFPRGVERALYLLDELERRELAPRQGALIEYFRANAWSAKEVSAGERGSWDWEHPEREQQILALSRASAHPGFAELDIVRRCQILTNRANQLNTRGRFVDAIEGWDKALSILPNFAMALANRGFGLKHYAGLLEQDRERAILLLHAHDGFAAALAPDAIYEGENQTVLRRQFAATAAEYAAAADLDRIRALQDLDGTDLGRSKAERAYRRWCLDRRLFLNPLNDLGAFSVAAIDDLVLPTIMEAFDDRSGAFTPPPVIGFFNQMKQEYASARFMLYEGLNSTKIHFSDRGVRLFDTLDYPAHSLAIERVRTAYRISYSLLDKVAFLVDHVWKLGKIADRINFKNVWMVEGKPRLLDGFKKYPNWPLRGLYWLSKELFDDELKRTTAADARELHDIRNALEHKYLQVHEGWAWNLMLDSPASNCFCLSIDSDLLEAKALRVMKIARAALIQLALAIGVEERKKNDGGTKLLIGSMPLIGLEERRKRRDPGW</sequence>